<dbReference type="AlphaFoldDB" id="A0A1X7TZD4"/>
<proteinExistence type="predicted"/>
<dbReference type="PANTHER" id="PTHR46228">
    <property type="entry name" value="KELCH DOMAIN-CONTAINING PROTEIN"/>
    <property type="match status" value="1"/>
</dbReference>
<sequence>MCFHNDVNSFNSLTYEWSNIKPTSDAVMKRGFGGMVCMESIGTEYLFMIGGNGSTPTTYQSQYQYIQMVTGRICTNEQNLLNLSTRQWIIPTISGQCCPPISNFAIQQITNNKAVMFGGGVPRDDGYDISVNTVYTCQLESDTTIHWESIKGPVVPASVQWPVERRAHAITSIISDSPTLVMIGGEGKDNQLVNDSWLLNTSQYQWSKIVLPESVTGRQLHSLSSIMVSPDCVWLVVVGGRGTREWKNVGRGYEEPFSDYITDPNITNVIELVLREGEWRVSEVLDSTGLTTEAYQDKYQLLLKKRQWWQDQFIVYPTEREVKLQNYVESLQQELRVSEGNKTSLQEALLEASQQDKTRVEGVKETKLSSTKEEVSTGPTDVYKDNDDLKGEEKEEEQTTATKQTTSEEEIDKLKAKVVDIETYIATLTEEKTLTNEENEKLKSQLSDKNMLIAKLIKKESQLKEELQSMKDTTTAGKSISVLIICKYISIL</sequence>
<reference evidence="5" key="1">
    <citation type="submission" date="2017-05" db="UniProtKB">
        <authorList>
            <consortium name="EnsemblMetazoa"/>
        </authorList>
    </citation>
    <scope>IDENTIFICATION</scope>
</reference>
<accession>A0A1X7TZD4</accession>
<keyword evidence="3" id="KW-0175">Coiled coil</keyword>
<feature type="coiled-coil region" evidence="3">
    <location>
        <begin position="411"/>
        <end position="473"/>
    </location>
</feature>
<name>A0A1X7TZD4_AMPQE</name>
<keyword evidence="2" id="KW-0677">Repeat</keyword>
<dbReference type="Gene3D" id="2.120.10.80">
    <property type="entry name" value="Kelch-type beta propeller"/>
    <property type="match status" value="1"/>
</dbReference>
<dbReference type="OrthoDB" id="432528at2759"/>
<dbReference type="InterPro" id="IPR015915">
    <property type="entry name" value="Kelch-typ_b-propeller"/>
</dbReference>
<dbReference type="SUPFAM" id="SSF117281">
    <property type="entry name" value="Kelch motif"/>
    <property type="match status" value="1"/>
</dbReference>
<dbReference type="PANTHER" id="PTHR46228:SF2">
    <property type="entry name" value="KELCH REPEAT PROTEIN (AFU_ORTHOLOGUE AFUA_4G14350)"/>
    <property type="match status" value="1"/>
</dbReference>
<evidence type="ECO:0000256" key="3">
    <source>
        <dbReference type="SAM" id="Coils"/>
    </source>
</evidence>
<dbReference type="InParanoid" id="A0A1X7TZD4"/>
<organism evidence="5">
    <name type="scientific">Amphimedon queenslandica</name>
    <name type="common">Sponge</name>
    <dbReference type="NCBI Taxonomy" id="400682"/>
    <lineage>
        <taxon>Eukaryota</taxon>
        <taxon>Metazoa</taxon>
        <taxon>Porifera</taxon>
        <taxon>Demospongiae</taxon>
        <taxon>Heteroscleromorpha</taxon>
        <taxon>Haplosclerida</taxon>
        <taxon>Niphatidae</taxon>
        <taxon>Amphimedon</taxon>
    </lineage>
</organism>
<feature type="region of interest" description="Disordered" evidence="4">
    <location>
        <begin position="353"/>
        <end position="407"/>
    </location>
</feature>
<evidence type="ECO:0000313" key="5">
    <source>
        <dbReference type="EnsemblMetazoa" id="Aqu2.1.20884_001"/>
    </source>
</evidence>
<evidence type="ECO:0000256" key="1">
    <source>
        <dbReference type="ARBA" id="ARBA00022441"/>
    </source>
</evidence>
<evidence type="ECO:0000256" key="2">
    <source>
        <dbReference type="ARBA" id="ARBA00022737"/>
    </source>
</evidence>
<feature type="compositionally biased region" description="Basic and acidic residues" evidence="4">
    <location>
        <begin position="382"/>
        <end position="393"/>
    </location>
</feature>
<dbReference type="EnsemblMetazoa" id="Aqu2.1.20884_001">
    <property type="protein sequence ID" value="Aqu2.1.20884_001"/>
    <property type="gene ID" value="Aqu2.1.20884"/>
</dbReference>
<evidence type="ECO:0000256" key="4">
    <source>
        <dbReference type="SAM" id="MobiDB-lite"/>
    </source>
</evidence>
<feature type="compositionally biased region" description="Basic and acidic residues" evidence="4">
    <location>
        <begin position="354"/>
        <end position="375"/>
    </location>
</feature>
<keyword evidence="1" id="KW-0880">Kelch repeat</keyword>
<protein>
    <submittedName>
        <fullName evidence="5">Uncharacterized protein</fullName>
    </submittedName>
</protein>